<comment type="similarity">
    <text evidence="7">Belongs to the glycosyltransferase 87 family.</text>
</comment>
<evidence type="ECO:0000313" key="9">
    <source>
        <dbReference type="EMBL" id="MFC6006358.1"/>
    </source>
</evidence>
<evidence type="ECO:0000256" key="7">
    <source>
        <dbReference type="ARBA" id="ARBA00024033"/>
    </source>
</evidence>
<sequence>MRYRLAIVVVLTSAAVLLLTALLRRWQLRSMPRGVLAATALASGLVAEVVPFFSHAGAGDRRLLAHVVATTCVLSAALLAVPGPRGRWLSAGAAVAGVVAWTVTAIALVPAPRIDVWVTLQQAADGMADGQNIYAMTWHDSPGIQDAFTYLPWTAVLLAPGRWLAGDVRWALLVWFLVGLACLVALGRRGGRTSQLALGAATLLALAPGSVTQAEQAWTEPLLFALVAAWALLVRRGHPWWAVIPLALGCASKQHLVVLLPVLALWTAFGWRRALTTAVGAGVLVLPWFLASPRDFWHDTVSLLVSFHPITFANTWFIAAQTELSWTPPFWLTGLLVLSVLALACVMVRRRQPGLTELIGWLALVLLVANLVNKQAFYNQFWLVGAFVALALAASEPSGEVARDGLARE</sequence>
<keyword evidence="4 8" id="KW-0812">Transmembrane</keyword>
<reference evidence="10" key="1">
    <citation type="journal article" date="2019" name="Int. J. Syst. Evol. Microbiol.">
        <title>The Global Catalogue of Microorganisms (GCM) 10K type strain sequencing project: providing services to taxonomists for standard genome sequencing and annotation.</title>
        <authorList>
            <consortium name="The Broad Institute Genomics Platform"/>
            <consortium name="The Broad Institute Genome Sequencing Center for Infectious Disease"/>
            <person name="Wu L."/>
            <person name="Ma J."/>
        </authorList>
    </citation>
    <scope>NUCLEOTIDE SEQUENCE [LARGE SCALE GENOMIC DNA]</scope>
    <source>
        <strain evidence="10">KACC 14249</strain>
    </source>
</reference>
<evidence type="ECO:0000256" key="2">
    <source>
        <dbReference type="ARBA" id="ARBA00022475"/>
    </source>
</evidence>
<evidence type="ECO:0000313" key="10">
    <source>
        <dbReference type="Proteomes" id="UP001596189"/>
    </source>
</evidence>
<feature type="transmembrane region" description="Helical" evidence="8">
    <location>
        <begin position="6"/>
        <end position="23"/>
    </location>
</feature>
<keyword evidence="6 8" id="KW-0472">Membrane</keyword>
<feature type="transmembrane region" description="Helical" evidence="8">
    <location>
        <begin position="330"/>
        <end position="348"/>
    </location>
</feature>
<keyword evidence="2" id="KW-1003">Cell membrane</keyword>
<evidence type="ECO:0000256" key="4">
    <source>
        <dbReference type="ARBA" id="ARBA00022692"/>
    </source>
</evidence>
<dbReference type="Pfam" id="PF09594">
    <property type="entry name" value="GT87"/>
    <property type="match status" value="1"/>
</dbReference>
<name>A0ABW1JCD5_9ACTN</name>
<evidence type="ECO:0000256" key="3">
    <source>
        <dbReference type="ARBA" id="ARBA00022679"/>
    </source>
</evidence>
<keyword evidence="10" id="KW-1185">Reference proteome</keyword>
<evidence type="ECO:0000256" key="5">
    <source>
        <dbReference type="ARBA" id="ARBA00022989"/>
    </source>
</evidence>
<keyword evidence="3" id="KW-0808">Transferase</keyword>
<feature type="transmembrane region" description="Helical" evidence="8">
    <location>
        <begin position="168"/>
        <end position="186"/>
    </location>
</feature>
<protein>
    <submittedName>
        <fullName evidence="9">Glycosyltransferase 87 family protein</fullName>
    </submittedName>
</protein>
<feature type="transmembrane region" description="Helical" evidence="8">
    <location>
        <begin position="63"/>
        <end position="81"/>
    </location>
</feature>
<evidence type="ECO:0000256" key="8">
    <source>
        <dbReference type="SAM" id="Phobius"/>
    </source>
</evidence>
<proteinExistence type="inferred from homology"/>
<dbReference type="RefSeq" id="WP_345717197.1">
    <property type="nucleotide sequence ID" value="NZ_BAABFP010000005.1"/>
</dbReference>
<keyword evidence="5 8" id="KW-1133">Transmembrane helix</keyword>
<feature type="transmembrane region" description="Helical" evidence="8">
    <location>
        <begin position="88"/>
        <end position="109"/>
    </location>
</feature>
<feature type="transmembrane region" description="Helical" evidence="8">
    <location>
        <begin position="35"/>
        <end position="57"/>
    </location>
</feature>
<feature type="transmembrane region" description="Helical" evidence="8">
    <location>
        <begin position="355"/>
        <end position="372"/>
    </location>
</feature>
<comment type="caution">
    <text evidence="9">The sequence shown here is derived from an EMBL/GenBank/DDBJ whole genome shotgun (WGS) entry which is preliminary data.</text>
</comment>
<dbReference type="EMBL" id="JBHSRD010000002">
    <property type="protein sequence ID" value="MFC6006358.1"/>
    <property type="molecule type" value="Genomic_DNA"/>
</dbReference>
<evidence type="ECO:0000256" key="6">
    <source>
        <dbReference type="ARBA" id="ARBA00023136"/>
    </source>
</evidence>
<gene>
    <name evidence="9" type="ORF">ACFQDO_04370</name>
</gene>
<evidence type="ECO:0000256" key="1">
    <source>
        <dbReference type="ARBA" id="ARBA00004651"/>
    </source>
</evidence>
<comment type="subcellular location">
    <subcellularLocation>
        <location evidence="1">Cell membrane</location>
        <topology evidence="1">Multi-pass membrane protein</topology>
    </subcellularLocation>
</comment>
<dbReference type="InterPro" id="IPR018584">
    <property type="entry name" value="GT87"/>
</dbReference>
<accession>A0ABW1JCD5</accession>
<feature type="transmembrane region" description="Helical" evidence="8">
    <location>
        <begin position="274"/>
        <end position="291"/>
    </location>
</feature>
<dbReference type="Proteomes" id="UP001596189">
    <property type="component" value="Unassembled WGS sequence"/>
</dbReference>
<organism evidence="9 10">
    <name type="scientific">Angustibacter luteus</name>
    <dbReference type="NCBI Taxonomy" id="658456"/>
    <lineage>
        <taxon>Bacteria</taxon>
        <taxon>Bacillati</taxon>
        <taxon>Actinomycetota</taxon>
        <taxon>Actinomycetes</taxon>
        <taxon>Kineosporiales</taxon>
        <taxon>Kineosporiaceae</taxon>
    </lineage>
</organism>